<dbReference type="InterPro" id="IPR041792">
    <property type="entry name" value="MPP_PAP"/>
</dbReference>
<dbReference type="Gene3D" id="2.60.40.380">
    <property type="entry name" value="Purple acid phosphatase-like, N-terminal"/>
    <property type="match status" value="1"/>
</dbReference>
<dbReference type="SUPFAM" id="SSF49363">
    <property type="entry name" value="Purple acid phosphatase, N-terminal domain"/>
    <property type="match status" value="1"/>
</dbReference>
<protein>
    <recommendedName>
        <fullName evidence="3">Purple acid phosphatase</fullName>
        <ecNumber evidence="3">3.1.3.2</ecNumber>
    </recommendedName>
</protein>
<evidence type="ECO:0000259" key="4">
    <source>
        <dbReference type="Pfam" id="PF00149"/>
    </source>
</evidence>
<dbReference type="Gene3D" id="3.60.21.10">
    <property type="match status" value="1"/>
</dbReference>
<accession>A0A1R2CAI2</accession>
<evidence type="ECO:0000256" key="3">
    <source>
        <dbReference type="RuleBase" id="RU361203"/>
    </source>
</evidence>
<dbReference type="Pfam" id="PF16656">
    <property type="entry name" value="Pur_ac_phosph_N"/>
    <property type="match status" value="1"/>
</dbReference>
<keyword evidence="1 3" id="KW-0732">Signal</keyword>
<evidence type="ECO:0000313" key="6">
    <source>
        <dbReference type="EMBL" id="OMJ86011.1"/>
    </source>
</evidence>
<dbReference type="SUPFAM" id="SSF56300">
    <property type="entry name" value="Metallo-dependent phosphatases"/>
    <property type="match status" value="1"/>
</dbReference>
<keyword evidence="2" id="KW-0325">Glycoprotein</keyword>
<dbReference type="Pfam" id="PF00149">
    <property type="entry name" value="Metallophos"/>
    <property type="match status" value="1"/>
</dbReference>
<evidence type="ECO:0000256" key="1">
    <source>
        <dbReference type="ARBA" id="ARBA00022729"/>
    </source>
</evidence>
<dbReference type="OrthoDB" id="45007at2759"/>
<feature type="signal peptide" evidence="3">
    <location>
        <begin position="1"/>
        <end position="24"/>
    </location>
</feature>
<name>A0A1R2CAI2_9CILI</name>
<evidence type="ECO:0000313" key="7">
    <source>
        <dbReference type="Proteomes" id="UP000187209"/>
    </source>
</evidence>
<comment type="catalytic activity">
    <reaction evidence="3">
        <text>a phosphate monoester + H2O = an alcohol + phosphate</text>
        <dbReference type="Rhea" id="RHEA:15017"/>
        <dbReference type="ChEBI" id="CHEBI:15377"/>
        <dbReference type="ChEBI" id="CHEBI:30879"/>
        <dbReference type="ChEBI" id="CHEBI:43474"/>
        <dbReference type="ChEBI" id="CHEBI:67140"/>
        <dbReference type="EC" id="3.1.3.2"/>
    </reaction>
</comment>
<reference evidence="6 7" key="1">
    <citation type="submission" date="2016-11" db="EMBL/GenBank/DDBJ databases">
        <title>The macronuclear genome of Stentor coeruleus: a giant cell with tiny introns.</title>
        <authorList>
            <person name="Slabodnick M."/>
            <person name="Ruby J.G."/>
            <person name="Reiff S.B."/>
            <person name="Swart E.C."/>
            <person name="Gosai S."/>
            <person name="Prabakaran S."/>
            <person name="Witkowska E."/>
            <person name="Larue G.E."/>
            <person name="Fisher S."/>
            <person name="Freeman R.M."/>
            <person name="Gunawardena J."/>
            <person name="Chu W."/>
            <person name="Stover N.A."/>
            <person name="Gregory B.D."/>
            <person name="Nowacki M."/>
            <person name="Derisi J."/>
            <person name="Roy S.W."/>
            <person name="Marshall W.F."/>
            <person name="Sood P."/>
        </authorList>
    </citation>
    <scope>NUCLEOTIDE SEQUENCE [LARGE SCALE GENOMIC DNA]</scope>
    <source>
        <strain evidence="6">WM001</strain>
    </source>
</reference>
<dbReference type="EC" id="3.1.3.2" evidence="3"/>
<proteinExistence type="inferred from homology"/>
<comment type="caution">
    <text evidence="6">The sequence shown here is derived from an EMBL/GenBank/DDBJ whole genome shotgun (WGS) entry which is preliminary data.</text>
</comment>
<dbReference type="EMBL" id="MPUH01000219">
    <property type="protein sequence ID" value="OMJ86011.1"/>
    <property type="molecule type" value="Genomic_DNA"/>
</dbReference>
<keyword evidence="7" id="KW-1185">Reference proteome</keyword>
<dbReference type="InterPro" id="IPR015914">
    <property type="entry name" value="PAPs_N"/>
</dbReference>
<dbReference type="PANTHER" id="PTHR45867:SF10">
    <property type="entry name" value="PURPLE ACID PHOSPHATASE"/>
    <property type="match status" value="1"/>
</dbReference>
<dbReference type="Proteomes" id="UP000187209">
    <property type="component" value="Unassembled WGS sequence"/>
</dbReference>
<dbReference type="GO" id="GO:0003993">
    <property type="term" value="F:acid phosphatase activity"/>
    <property type="evidence" value="ECO:0007669"/>
    <property type="project" value="UniProtKB-EC"/>
</dbReference>
<dbReference type="GO" id="GO:0046872">
    <property type="term" value="F:metal ion binding"/>
    <property type="evidence" value="ECO:0007669"/>
    <property type="project" value="InterPro"/>
</dbReference>
<dbReference type="InterPro" id="IPR029052">
    <property type="entry name" value="Metallo-depent_PP-like"/>
</dbReference>
<dbReference type="PANTHER" id="PTHR45867">
    <property type="entry name" value="PURPLE ACID PHOSPHATASE"/>
    <property type="match status" value="1"/>
</dbReference>
<organism evidence="6 7">
    <name type="scientific">Stentor coeruleus</name>
    <dbReference type="NCBI Taxonomy" id="5963"/>
    <lineage>
        <taxon>Eukaryota</taxon>
        <taxon>Sar</taxon>
        <taxon>Alveolata</taxon>
        <taxon>Ciliophora</taxon>
        <taxon>Postciliodesmatophora</taxon>
        <taxon>Heterotrichea</taxon>
        <taxon>Heterotrichida</taxon>
        <taxon>Stentoridae</taxon>
        <taxon>Stentor</taxon>
    </lineage>
</organism>
<dbReference type="CDD" id="cd00839">
    <property type="entry name" value="MPP_PAPs"/>
    <property type="match status" value="1"/>
</dbReference>
<feature type="chain" id="PRO_5011821743" description="Purple acid phosphatase" evidence="3">
    <location>
        <begin position="25"/>
        <end position="404"/>
    </location>
</feature>
<keyword evidence="3" id="KW-0378">Hydrolase</keyword>
<feature type="domain" description="Purple acid phosphatase N-terminal" evidence="5">
    <location>
        <begin position="19"/>
        <end position="121"/>
    </location>
</feature>
<dbReference type="InterPro" id="IPR004843">
    <property type="entry name" value="Calcineurin-like_PHP"/>
</dbReference>
<comment type="similarity">
    <text evidence="3">Belongs to the metallophosphoesterase superfamily. Purple acid phosphatase family.</text>
</comment>
<evidence type="ECO:0000256" key="2">
    <source>
        <dbReference type="ARBA" id="ARBA00023180"/>
    </source>
</evidence>
<feature type="domain" description="Calcineurin-like phosphoesterase" evidence="4">
    <location>
        <begin position="133"/>
        <end position="340"/>
    </location>
</feature>
<evidence type="ECO:0000259" key="5">
    <source>
        <dbReference type="Pfam" id="PF16656"/>
    </source>
</evidence>
<sequence>MWAFFISTLSIGLCSLYTPEQVHIAWTDNDQSMSVTWGADESSVGSMVQWTPIQSHNQTVKSYAYSALGTWIVFPNMQVSKILQRHIHVCKAYMTNLIQGNLYAYRVGSDIYGWTDQFSFQAKKNYQNNQMTRLLVYGDLGIGDQIIATMQRLIEETNTYEYDAIIHNGDIAYDLDTNQGKYGDIFLRSVEPIASRLPYMVSQGNHESGPVLPHYINRFQMPGNISNFWYSYNTGMAHIIAFNTEPIFDGLNDLQAQQMVFLQNDLKNYDKQKYPWLIVYGHRPMYCSPNLTTTALLKEIPRYRWNPDCQENADFVRSVFEDVFYNAGADMVITGHVHAYERLSSVYQNISVPCEYQDQNTCIGSKAPVYIVTGVPGQDDCYAPISPTPLPFSMAQDDKLGISI</sequence>
<gene>
    <name evidence="6" type="ORF">SteCoe_12580</name>
</gene>
<dbReference type="AlphaFoldDB" id="A0A1R2CAI2"/>
<dbReference type="InterPro" id="IPR008963">
    <property type="entry name" value="Purple_acid_Pase-like_N"/>
</dbReference>